<evidence type="ECO:0000256" key="2">
    <source>
        <dbReference type="ARBA" id="ARBA00013855"/>
    </source>
</evidence>
<comment type="function">
    <text evidence="5">Involved in formation and maintenance of cell shape.</text>
</comment>
<sequence>MSPLGPDGLGTVGPRAAPRSRLVLAVLLISGVVLLALDSRGAAAPVAEPARAVGSAVFTPAAGAVSFAASPLEWGVDSIRAGAQTQERVTELEQENARLEQELVDAGRDAGRMDQLTELLELTDRGGYEIVPAQAITQVSARGYVETVTLDVGERDGVGPDMTVVSPQGLVGRVTSVTAEHAEVLLLTDTTSAVGARLEGEREIGVVHGESDAGSGFTNPGLRFELLDASAPVQEGDRVLSLGSHDGAPFVPGVPIGTVAAVEDTPGELSRLAEVSPAVNLSRLDVVGVVVAEPEEDPRDAVVAEDLPADVQREVTS</sequence>
<proteinExistence type="inferred from homology"/>
<evidence type="ECO:0000313" key="8">
    <source>
        <dbReference type="EMBL" id="MDS1271117.1"/>
    </source>
</evidence>
<evidence type="ECO:0000256" key="6">
    <source>
        <dbReference type="SAM" id="Coils"/>
    </source>
</evidence>
<evidence type="ECO:0000259" key="7">
    <source>
        <dbReference type="Pfam" id="PF04085"/>
    </source>
</evidence>
<dbReference type="Gene3D" id="2.40.10.350">
    <property type="entry name" value="Rod shape-determining protein MreC, domain 2"/>
    <property type="match status" value="1"/>
</dbReference>
<gene>
    <name evidence="8" type="primary">mreC</name>
    <name evidence="8" type="ORF">RIF23_12510</name>
</gene>
<evidence type="ECO:0000256" key="5">
    <source>
        <dbReference type="PIRNR" id="PIRNR038471"/>
    </source>
</evidence>
<reference evidence="9" key="1">
    <citation type="submission" date="2023-07" db="EMBL/GenBank/DDBJ databases">
        <title>Novel species in the genus Lipingzhangella isolated from Sambhar Salt Lake.</title>
        <authorList>
            <person name="Jiya N."/>
            <person name="Kajale S."/>
            <person name="Sharma A."/>
        </authorList>
    </citation>
    <scope>NUCLEOTIDE SEQUENCE [LARGE SCALE GENOMIC DNA]</scope>
    <source>
        <strain evidence="9">LS1_29</strain>
    </source>
</reference>
<keyword evidence="3 5" id="KW-0133">Cell shape</keyword>
<dbReference type="PANTHER" id="PTHR34138:SF1">
    <property type="entry name" value="CELL SHAPE-DETERMINING PROTEIN MREC"/>
    <property type="match status" value="1"/>
</dbReference>
<feature type="domain" description="Rod shape-determining protein MreC beta-barrel core" evidence="7">
    <location>
        <begin position="138"/>
        <end position="290"/>
    </location>
</feature>
<dbReference type="InterPro" id="IPR042177">
    <property type="entry name" value="Cell/Rod_1"/>
</dbReference>
<evidence type="ECO:0000256" key="3">
    <source>
        <dbReference type="ARBA" id="ARBA00022960"/>
    </source>
</evidence>
<protein>
    <recommendedName>
        <fullName evidence="2 5">Cell shape-determining protein MreC</fullName>
    </recommendedName>
    <alternativeName>
        <fullName evidence="4 5">Cell shape protein MreC</fullName>
    </alternativeName>
</protein>
<comment type="caution">
    <text evidence="8">The sequence shown here is derived from an EMBL/GenBank/DDBJ whole genome shotgun (WGS) entry which is preliminary data.</text>
</comment>
<name>A0ABU2H731_9ACTN</name>
<dbReference type="PIRSF" id="PIRSF038471">
    <property type="entry name" value="MreC"/>
    <property type="match status" value="1"/>
</dbReference>
<dbReference type="Pfam" id="PF04085">
    <property type="entry name" value="MreC"/>
    <property type="match status" value="1"/>
</dbReference>
<dbReference type="InterPro" id="IPR055342">
    <property type="entry name" value="MreC_beta-barrel_core"/>
</dbReference>
<dbReference type="RefSeq" id="WP_310912663.1">
    <property type="nucleotide sequence ID" value="NZ_JAVLVT010000005.1"/>
</dbReference>
<feature type="coiled-coil region" evidence="6">
    <location>
        <begin position="82"/>
        <end position="109"/>
    </location>
</feature>
<dbReference type="PANTHER" id="PTHR34138">
    <property type="entry name" value="CELL SHAPE-DETERMINING PROTEIN MREC"/>
    <property type="match status" value="1"/>
</dbReference>
<accession>A0ABU2H731</accession>
<dbReference type="Gene3D" id="2.40.10.340">
    <property type="entry name" value="Rod shape-determining protein MreC, domain 1"/>
    <property type="match status" value="1"/>
</dbReference>
<organism evidence="8 9">
    <name type="scientific">Lipingzhangella rawalii</name>
    <dbReference type="NCBI Taxonomy" id="2055835"/>
    <lineage>
        <taxon>Bacteria</taxon>
        <taxon>Bacillati</taxon>
        <taxon>Actinomycetota</taxon>
        <taxon>Actinomycetes</taxon>
        <taxon>Streptosporangiales</taxon>
        <taxon>Nocardiopsidaceae</taxon>
        <taxon>Lipingzhangella</taxon>
    </lineage>
</organism>
<dbReference type="InterPro" id="IPR042175">
    <property type="entry name" value="Cell/Rod_MreC_2"/>
</dbReference>
<dbReference type="InterPro" id="IPR007221">
    <property type="entry name" value="MreC"/>
</dbReference>
<dbReference type="EMBL" id="JAVLVT010000005">
    <property type="protein sequence ID" value="MDS1271117.1"/>
    <property type="molecule type" value="Genomic_DNA"/>
</dbReference>
<evidence type="ECO:0000256" key="4">
    <source>
        <dbReference type="ARBA" id="ARBA00032089"/>
    </source>
</evidence>
<evidence type="ECO:0000256" key="1">
    <source>
        <dbReference type="ARBA" id="ARBA00009369"/>
    </source>
</evidence>
<keyword evidence="6" id="KW-0175">Coiled coil</keyword>
<dbReference type="Proteomes" id="UP001250214">
    <property type="component" value="Unassembled WGS sequence"/>
</dbReference>
<keyword evidence="9" id="KW-1185">Reference proteome</keyword>
<evidence type="ECO:0000313" key="9">
    <source>
        <dbReference type="Proteomes" id="UP001250214"/>
    </source>
</evidence>
<comment type="similarity">
    <text evidence="1 5">Belongs to the MreC family.</text>
</comment>